<dbReference type="GO" id="GO:0005634">
    <property type="term" value="C:nucleus"/>
    <property type="evidence" value="ECO:0007669"/>
    <property type="project" value="UniProtKB-SubCell"/>
</dbReference>
<accession>A0A1L0BS03</accession>
<evidence type="ECO:0000256" key="5">
    <source>
        <dbReference type="SAM" id="MobiDB-lite"/>
    </source>
</evidence>
<dbReference type="Pfam" id="PF09798">
    <property type="entry name" value="LCD1"/>
    <property type="match status" value="1"/>
</dbReference>
<keyword evidence="2" id="KW-0227">DNA damage</keyword>
<keyword evidence="4" id="KW-0175">Coiled coil</keyword>
<dbReference type="AlphaFoldDB" id="A0A1L0BS03"/>
<keyword evidence="3" id="KW-0539">Nucleus</keyword>
<comment type="subcellular location">
    <subcellularLocation>
        <location evidence="1">Nucleus</location>
    </subcellularLocation>
</comment>
<feature type="region of interest" description="Disordered" evidence="5">
    <location>
        <begin position="24"/>
        <end position="54"/>
    </location>
</feature>
<feature type="coiled-coil region" evidence="4">
    <location>
        <begin position="72"/>
        <end position="142"/>
    </location>
</feature>
<gene>
    <name evidence="6" type="ORF">SAMEA4029009_CIC11G00000000299</name>
</gene>
<dbReference type="Proteomes" id="UP000182259">
    <property type="component" value="Chromosome III"/>
</dbReference>
<evidence type="ECO:0000256" key="1">
    <source>
        <dbReference type="ARBA" id="ARBA00004123"/>
    </source>
</evidence>
<evidence type="ECO:0000313" key="7">
    <source>
        <dbReference type="Proteomes" id="UP000182259"/>
    </source>
</evidence>
<name>A0A1L0BS03_9ASCO</name>
<proteinExistence type="predicted"/>
<dbReference type="GO" id="GO:0000077">
    <property type="term" value="P:DNA damage checkpoint signaling"/>
    <property type="evidence" value="ECO:0007669"/>
    <property type="project" value="InterPro"/>
</dbReference>
<sequence length="719" mass="81312">MSESSFDDDDEELMALIRATQAPAAITNLGPYPTGNSANPTNSGKPESSGITGNTMNGNNSGQILPNMSGDLIRAQGEISILRAQLESLQSLKNEEIRRLNREYENAQNLAQSHISALKQLVDKLEDEKKFLGNEIRSLSAAKRRKVATPSGLIVEVDMDRHDDIEVSGPEPEVLKSLKAISGPVKQKIQPIISIQDDWSLFCLHIWNYTINGSSRSSVEILSRICTDRDVHISPELQIDAWTPILAAIWNYLMLKKDLRLDKLVRQFSEQMVMLIRSQISENKNRRSIVAVPFITSLLHACVNFKVSAVDEHLVVYLVQEMCDILAKFVFLLQLEDEEESFLDHHNVTYQHRLLENFTLVLCFDILEDAVSIATQFGPKFVSRIWENTIDTQLLLKILPENSERFKSVAQINLVYNYVEMLSASLSSGGFAANKDHFNKLLVASLIKAFLIDISIKEDFMFFGLNRALGNNEDFERISASIPTKADSIFSHSLIATALPVNPPKSEELQGYHVVTKHQFHLLSLRIRIVNTLESLVISGSMHLLNEKENLKSIVRIIAFEQNAMMHQPRSQFIHMRLAIVAVLVRILYYITDEHKNINTLIYPETLYEIFVILMRVAFGSDSLSLDALKLLSEIRARGFTDVGVFNRWCEQRSRDISHINLHEASGGKFGMLSDAECNFGNGLEFPYELETIEIAREILGVCVNHDEADNLYYNMNEV</sequence>
<evidence type="ECO:0000256" key="3">
    <source>
        <dbReference type="ARBA" id="ARBA00023242"/>
    </source>
</evidence>
<evidence type="ECO:0000313" key="6">
    <source>
        <dbReference type="EMBL" id="SGZ54175.1"/>
    </source>
</evidence>
<feature type="compositionally biased region" description="Polar residues" evidence="5">
    <location>
        <begin position="34"/>
        <end position="54"/>
    </location>
</feature>
<reference evidence="6 7" key="1">
    <citation type="submission" date="2016-10" db="EMBL/GenBank/DDBJ databases">
        <authorList>
            <person name="de Groot N.N."/>
        </authorList>
    </citation>
    <scope>NUCLEOTIDE SEQUENCE [LARGE SCALE GENOMIC DNA]</scope>
    <source>
        <strain evidence="6 7">PYCC 4715</strain>
    </source>
</reference>
<evidence type="ECO:0000256" key="4">
    <source>
        <dbReference type="SAM" id="Coils"/>
    </source>
</evidence>
<evidence type="ECO:0000256" key="2">
    <source>
        <dbReference type="ARBA" id="ARBA00022763"/>
    </source>
</evidence>
<dbReference type="EMBL" id="LT635766">
    <property type="protein sequence ID" value="SGZ54175.1"/>
    <property type="molecule type" value="Genomic_DNA"/>
</dbReference>
<organism evidence="6 7">
    <name type="scientific">Sungouiella intermedia</name>
    <dbReference type="NCBI Taxonomy" id="45354"/>
    <lineage>
        <taxon>Eukaryota</taxon>
        <taxon>Fungi</taxon>
        <taxon>Dikarya</taxon>
        <taxon>Ascomycota</taxon>
        <taxon>Saccharomycotina</taxon>
        <taxon>Pichiomycetes</taxon>
        <taxon>Metschnikowiaceae</taxon>
        <taxon>Sungouiella</taxon>
    </lineage>
</organism>
<protein>
    <submittedName>
        <fullName evidence="6">CIC11C00000000299</fullName>
    </submittedName>
</protein>
<dbReference type="InterPro" id="IPR018622">
    <property type="entry name" value="DNA_damage_chkpnt_Lcd1"/>
</dbReference>